<keyword evidence="5" id="KW-1185">Reference proteome</keyword>
<evidence type="ECO:0000313" key="5">
    <source>
        <dbReference type="Proteomes" id="UP000019473"/>
    </source>
</evidence>
<comment type="similarity">
    <text evidence="1">Belongs to the putative lipase ROG1 family.</text>
</comment>
<dbReference type="RefSeq" id="XP_007755913.1">
    <property type="nucleotide sequence ID" value="XM_007757723.1"/>
</dbReference>
<evidence type="ECO:0000256" key="2">
    <source>
        <dbReference type="SAM" id="MobiDB-lite"/>
    </source>
</evidence>
<gene>
    <name evidence="4" type="ORF">A1O7_03706</name>
</gene>
<organism evidence="4 5">
    <name type="scientific">Cladophialophora yegresii CBS 114405</name>
    <dbReference type="NCBI Taxonomy" id="1182544"/>
    <lineage>
        <taxon>Eukaryota</taxon>
        <taxon>Fungi</taxon>
        <taxon>Dikarya</taxon>
        <taxon>Ascomycota</taxon>
        <taxon>Pezizomycotina</taxon>
        <taxon>Eurotiomycetes</taxon>
        <taxon>Chaetothyriomycetidae</taxon>
        <taxon>Chaetothyriales</taxon>
        <taxon>Herpotrichiellaceae</taxon>
        <taxon>Cladophialophora</taxon>
    </lineage>
</organism>
<evidence type="ECO:0000256" key="1">
    <source>
        <dbReference type="ARBA" id="ARBA00007920"/>
    </source>
</evidence>
<proteinExistence type="inferred from homology"/>
<dbReference type="VEuPathDB" id="FungiDB:A1O7_03706"/>
<dbReference type="InterPro" id="IPR029058">
    <property type="entry name" value="AB_hydrolase_fold"/>
</dbReference>
<feature type="compositionally biased region" description="Polar residues" evidence="2">
    <location>
        <begin position="1017"/>
        <end position="1035"/>
    </location>
</feature>
<evidence type="ECO:0000313" key="4">
    <source>
        <dbReference type="EMBL" id="EXJ59560.1"/>
    </source>
</evidence>
<dbReference type="InterPro" id="IPR027417">
    <property type="entry name" value="P-loop_NTPase"/>
</dbReference>
<name>W9W3I2_9EURO</name>
<dbReference type="Proteomes" id="UP000019473">
    <property type="component" value="Unassembled WGS sequence"/>
</dbReference>
<comment type="caution">
    <text evidence="4">The sequence shown here is derived from an EMBL/GenBank/DDBJ whole genome shotgun (WGS) entry which is preliminary data.</text>
</comment>
<dbReference type="STRING" id="1182544.W9W3I2"/>
<dbReference type="Gene3D" id="3.40.50.300">
    <property type="entry name" value="P-loop containing nucleotide triphosphate hydrolases"/>
    <property type="match status" value="1"/>
</dbReference>
<feature type="region of interest" description="Disordered" evidence="2">
    <location>
        <begin position="1015"/>
        <end position="1130"/>
    </location>
</feature>
<dbReference type="PANTHER" id="PTHR48187">
    <property type="entry name" value="LD21810P"/>
    <property type="match status" value="1"/>
</dbReference>
<feature type="compositionally biased region" description="Low complexity" evidence="2">
    <location>
        <begin position="891"/>
        <end position="911"/>
    </location>
</feature>
<feature type="domain" description="DUF676" evidence="3">
    <location>
        <begin position="27"/>
        <end position="165"/>
    </location>
</feature>
<dbReference type="Gene3D" id="3.40.50.1820">
    <property type="entry name" value="alpha/beta hydrolase"/>
    <property type="match status" value="1"/>
</dbReference>
<protein>
    <recommendedName>
        <fullName evidence="3">DUF676 domain-containing protein</fullName>
    </recommendedName>
</protein>
<dbReference type="eggNOG" id="KOG2029">
    <property type="taxonomic scope" value="Eukaryota"/>
</dbReference>
<feature type="region of interest" description="Disordered" evidence="2">
    <location>
        <begin position="1294"/>
        <end position="1313"/>
    </location>
</feature>
<feature type="region of interest" description="Disordered" evidence="2">
    <location>
        <begin position="888"/>
        <end position="923"/>
    </location>
</feature>
<dbReference type="SUPFAM" id="SSF52540">
    <property type="entry name" value="P-loop containing nucleoside triphosphate hydrolases"/>
    <property type="match status" value="1"/>
</dbReference>
<feature type="compositionally biased region" description="Polar residues" evidence="2">
    <location>
        <begin position="1177"/>
        <end position="1195"/>
    </location>
</feature>
<sequence>MSTPAGKQIVQYGLTEVYCATDPVVDIVFVHGLNGHPHDTWSTKKPNVFWPADLLPAALEEQRPRILTYGYDANVTAFTDGVSKDKIHNHAEHLASRLVANRSLRKAFERPIIFVAHSLGGLVVKRCLIYCQSIRPHQHTERLRSIYVSTYGILFLGTPHNGSDLAKWGSLLEKICAVALPKKFFDTSPQLVQALQSNNETLQNINRLFIEVIGRYHIYFFHESKPTDLKGTLAFVVEEDSAAPVIEGVERMGIEKDHSHMCKFEDESSPGYDVVAEAIQRYATDAQSLIRSRWDQEKQMAGFERQVAARELLGDSIFQPNAGISGTATPIPGAQQTVQSNPMGDSASSIRKIDQSVSLSSSSLVVGPVGFRRNSIFLGFQLEMDQLAQKLANPKRRALGTCAVLLWGPPGCGKSQIAREHLWRHRNDYPAGCFWVDCKTEESRSKGFWEIAQAVAIYGDEPPRDPAWDESSKFVGAVRKWFEAREGWLLVFDGIATDNDDDIGALASFVPDRTGGNIIYTSVDRTLAKRQRLLNPAGVKVFPLSQHDACALLYKNLDIRSPTETQAKKALQLVKHYECLPLAVHAAAHALIARGLSLEKFSPGTSDHRLAEPYLDILGALREHSHPEAVNLVTVLSFFAHVIPVALIRFGQPALQEFGIEIRSIESIGSMKKELDNTIAVLIRYGLVERTLLEYTVTSSNKGSSTETGPRRAATISTVESDRREPQLLLHDSSSLEHMVGVHPDSRLDESSSQSVTYSIDILRIHTVVQSVFRDELRFRYADQPAQYWGWLCVATKILTHSYAVAKGKIKSTEGRGLVRDYREYETQAARLWSHFPKSSADASPVLRKTRHNLHETIRAIKQEIKSQSPSQSIDTLNHQVQFSVFERADSTSSDSPTTTSSGLTRTSTWTPEHADNQTESPTEMHLGVDIDDVCSEESWTERWSQSGMGNSRVLVPGTVASRRPSNSEVSTTGPSEVSLNTARRSSVLHALFQGHPSQAKKPKDLGEWKAIAVPPSLSQEQAQARSRASSVTSGSDDRTTRPTSTGSEASGALAAIHRASPPPLRGGRIKSPTRSQRGKPASEENRQPLSVKSPNQKLSPLAAEFQPVQSLPTDAEIPRRHSRHPSSSPRLIQTALNNQAATRTIPIIPADENQSSPAADFYSRSVPIIIRPVPSGYTSQPMSRDSSRESNVSLATAPPAVPGSASLGTSPQIREPYLYSRPGLASIDVVAANSWEDALAGIGELATISPPASGIALDEGDIFERYHERFGSSVQFGNMSPVELDQARARVSLAREHSADGRVGRAERQGRH</sequence>
<dbReference type="EMBL" id="AMGW01000003">
    <property type="protein sequence ID" value="EXJ59560.1"/>
    <property type="molecule type" value="Genomic_DNA"/>
</dbReference>
<dbReference type="Pfam" id="PF05057">
    <property type="entry name" value="DUF676"/>
    <property type="match status" value="1"/>
</dbReference>
<dbReference type="HOGENOM" id="CLU_001668_1_1_1"/>
<accession>W9W3I2</accession>
<feature type="compositionally biased region" description="Polar residues" evidence="2">
    <location>
        <begin position="699"/>
        <end position="708"/>
    </location>
</feature>
<dbReference type="GeneID" id="19178298"/>
<dbReference type="SUPFAM" id="SSF53474">
    <property type="entry name" value="alpha/beta-Hydrolases"/>
    <property type="match status" value="1"/>
</dbReference>
<dbReference type="InterPro" id="IPR007751">
    <property type="entry name" value="DUF676_lipase-like"/>
</dbReference>
<evidence type="ECO:0000259" key="3">
    <source>
        <dbReference type="Pfam" id="PF05057"/>
    </source>
</evidence>
<feature type="region of interest" description="Disordered" evidence="2">
    <location>
        <begin position="959"/>
        <end position="980"/>
    </location>
</feature>
<feature type="region of interest" description="Disordered" evidence="2">
    <location>
        <begin position="1177"/>
        <end position="1212"/>
    </location>
</feature>
<feature type="compositionally biased region" description="Polar residues" evidence="2">
    <location>
        <begin position="1088"/>
        <end position="1099"/>
    </location>
</feature>
<feature type="region of interest" description="Disordered" evidence="2">
    <location>
        <begin position="699"/>
        <end position="718"/>
    </location>
</feature>
<feature type="compositionally biased region" description="Polar residues" evidence="2">
    <location>
        <begin position="964"/>
        <end position="980"/>
    </location>
</feature>
<reference evidence="4 5" key="1">
    <citation type="submission" date="2013-03" db="EMBL/GenBank/DDBJ databases">
        <title>The Genome Sequence of Cladophialophora yegresii CBS 114405.</title>
        <authorList>
            <consortium name="The Broad Institute Genomics Platform"/>
            <person name="Cuomo C."/>
            <person name="de Hoog S."/>
            <person name="Gorbushina A."/>
            <person name="Walker B."/>
            <person name="Young S.K."/>
            <person name="Zeng Q."/>
            <person name="Gargeya S."/>
            <person name="Fitzgerald M."/>
            <person name="Haas B."/>
            <person name="Abouelleil A."/>
            <person name="Allen A.W."/>
            <person name="Alvarado L."/>
            <person name="Arachchi H.M."/>
            <person name="Berlin A.M."/>
            <person name="Chapman S.B."/>
            <person name="Gainer-Dewar J."/>
            <person name="Goldberg J."/>
            <person name="Griggs A."/>
            <person name="Gujja S."/>
            <person name="Hansen M."/>
            <person name="Howarth C."/>
            <person name="Imamovic A."/>
            <person name="Ireland A."/>
            <person name="Larimer J."/>
            <person name="McCowan C."/>
            <person name="Murphy C."/>
            <person name="Pearson M."/>
            <person name="Poon T.W."/>
            <person name="Priest M."/>
            <person name="Roberts A."/>
            <person name="Saif S."/>
            <person name="Shea T."/>
            <person name="Sisk P."/>
            <person name="Sykes S."/>
            <person name="Wortman J."/>
            <person name="Nusbaum C."/>
            <person name="Birren B."/>
        </authorList>
    </citation>
    <scope>NUCLEOTIDE SEQUENCE [LARGE SCALE GENOMIC DNA]</scope>
    <source>
        <strain evidence="4 5">CBS 114405</strain>
    </source>
</reference>
<dbReference type="PANTHER" id="PTHR48187:SF2">
    <property type="entry name" value="LD21810P"/>
    <property type="match status" value="1"/>
</dbReference>
<dbReference type="OrthoDB" id="5086500at2759"/>